<reference evidence="3 4" key="1">
    <citation type="submission" date="2020-01" db="EMBL/GenBank/DDBJ databases">
        <title>Identification and distribution of gene clusters putatively required for synthesis of sphingolipid metabolism inhibitors in phylogenetically diverse species of the filamentous fungus Fusarium.</title>
        <authorList>
            <person name="Kim H.-S."/>
            <person name="Busman M."/>
            <person name="Brown D.W."/>
            <person name="Divon H."/>
            <person name="Uhlig S."/>
            <person name="Proctor R.H."/>
        </authorList>
    </citation>
    <scope>NUCLEOTIDE SEQUENCE [LARGE SCALE GENOMIC DNA]</scope>
    <source>
        <strain evidence="3 4">NRRL 20459</strain>
    </source>
</reference>
<keyword evidence="4" id="KW-1185">Reference proteome</keyword>
<dbReference type="Proteomes" id="UP000554235">
    <property type="component" value="Unassembled WGS sequence"/>
</dbReference>
<feature type="non-terminal residue" evidence="3">
    <location>
        <position position="1"/>
    </location>
</feature>
<evidence type="ECO:0000256" key="1">
    <source>
        <dbReference type="SAM" id="MobiDB-lite"/>
    </source>
</evidence>
<dbReference type="InterPro" id="IPR022698">
    <property type="entry name" value="OrsD"/>
</dbReference>
<gene>
    <name evidence="3" type="ORF">FALBO_2223</name>
</gene>
<protein>
    <recommendedName>
        <fullName evidence="2">C2H2-type domain-containing protein</fullName>
    </recommendedName>
</protein>
<dbReference type="PROSITE" id="PS00028">
    <property type="entry name" value="ZINC_FINGER_C2H2_1"/>
    <property type="match status" value="1"/>
</dbReference>
<feature type="region of interest" description="Disordered" evidence="1">
    <location>
        <begin position="404"/>
        <end position="462"/>
    </location>
</feature>
<evidence type="ECO:0000313" key="4">
    <source>
        <dbReference type="Proteomes" id="UP000554235"/>
    </source>
</evidence>
<organism evidence="3 4">
    <name type="scientific">Fusarium albosuccineum</name>
    <dbReference type="NCBI Taxonomy" id="1237068"/>
    <lineage>
        <taxon>Eukaryota</taxon>
        <taxon>Fungi</taxon>
        <taxon>Dikarya</taxon>
        <taxon>Ascomycota</taxon>
        <taxon>Pezizomycotina</taxon>
        <taxon>Sordariomycetes</taxon>
        <taxon>Hypocreomycetidae</taxon>
        <taxon>Hypocreales</taxon>
        <taxon>Nectriaceae</taxon>
        <taxon>Fusarium</taxon>
        <taxon>Fusarium decemcellulare species complex</taxon>
    </lineage>
</organism>
<evidence type="ECO:0000313" key="3">
    <source>
        <dbReference type="EMBL" id="KAF4470865.1"/>
    </source>
</evidence>
<evidence type="ECO:0000259" key="2">
    <source>
        <dbReference type="PROSITE" id="PS00028"/>
    </source>
</evidence>
<name>A0A8H4PFM8_9HYPO</name>
<feature type="domain" description="C2H2-type" evidence="2">
    <location>
        <begin position="1152"/>
        <end position="1173"/>
    </location>
</feature>
<feature type="non-terminal residue" evidence="3">
    <location>
        <position position="1226"/>
    </location>
</feature>
<dbReference type="EMBL" id="JAADYS010000283">
    <property type="protein sequence ID" value="KAF4470865.1"/>
    <property type="molecule type" value="Genomic_DNA"/>
</dbReference>
<feature type="region of interest" description="Disordered" evidence="1">
    <location>
        <begin position="974"/>
        <end position="1001"/>
    </location>
</feature>
<dbReference type="OrthoDB" id="5077557at2759"/>
<dbReference type="InterPro" id="IPR013087">
    <property type="entry name" value="Znf_C2H2_type"/>
</dbReference>
<feature type="compositionally biased region" description="Acidic residues" evidence="1">
    <location>
        <begin position="404"/>
        <end position="445"/>
    </location>
</feature>
<comment type="caution">
    <text evidence="3">The sequence shown here is derived from an EMBL/GenBank/DDBJ whole genome shotgun (WGS) entry which is preliminary data.</text>
</comment>
<accession>A0A8H4PFM8</accession>
<sequence>IPTFLLTCPVMDLSRKELRWLEKLGLYFNEPEHAILCTRCGFAINPQSDRVSRHLREKHDISKKERWGLNQFIHSLRLQDPASLPLRVDGSRPHPHLALQRGSACKHCGLRSVSEKVLADHLRKEHEDKVPRIGRQQTRHWLHDHIRQGISFQSWAASDIKRSWIVVTDDPLEIKRHNTNVILQASPDVVRHFAEDLFAQERARLEGEENHRFKLQRATESVPSTLLTNWLRRTGWPKLFKDARRDVLVSLTELPPREPTRPLSLGIVDGQPIKSPTSDERKLASMMLALDRLLDQCGETAISTDVCLRRWLRSRFPDQPYKAPFELVSRLSSEKLYRKELKRFICFWLRLSRILPATAKTIMGRRLGRRQLKALLDLWEDDIWGAEDADDDITSVIDGYDEYEDEVDDDEECEYEDEDEDQDPLEEDELGYGEDYESPDEEEGAQSDTDSNSTWSSDATQQRQHDHQAVDLLLRFCYFALCEEFEDGLAGSTMLVYFSAVRGLSAPNGDEYLMPHRFTPILSRFIYCSRLIFLEAVLPRFSHGYIGIPRRPRYGQLTRLLAARRRYMCDGTLSVMGEFLSLLSYGSALRRSQGAVFYFHWSEDGEVLSWDGNEHLSMENFRSMARGVLQSATALSARLMYDWEPPDINMASIRDSMATTTSGYSFVSDPTNQLTDAYLEVLLRACISPVNGLVRTQARTQGAWDAKAAQAYLEAHDDFLKTLMVLCNLDGGQCARISELLTVEYSNTSSRSRGVYTWGGQICSVTRHHKARLATNQEFCVARFFSQPVSRLLLHYLVYIRPLALAILRKCFHSERNNTVLLFAPLSKIGTAWDSSTFTKELRRYCDATPGVPDGIGAQLYRQISIAITERHVRAAAERFNRYDDVTGAARHDPVFAWQSGHRPMQRHMTYGLDGAYPDSLQPALLRNYARVSASWHAFLWGEDSKLSVDQTLADNEATGSASVLMNIDGGVSPSKRRLSVHAAESPSNRKRTRLTSPTEAEPAGADAALQFLGSDNDLGTASGADNVPIALLSPIGPSALHTEDQGQLFTESSVERPLLTIGPFVHLAQWNLMACIACECAILATEAKSHLLLPRHNHTFSISERKKIVGEIMAVPGLVQDQDEMQLWENPPPDTDPIPYIKPPRRDGLGCNECAYVVRNIRGIRAHYRTQHRWVNDWKRGGNIYSQARQGRPSMPWREGVICQQLCHWGYGRRWFEVSQVREEP</sequence>
<dbReference type="Pfam" id="PF12013">
    <property type="entry name" value="OrsD"/>
    <property type="match status" value="2"/>
</dbReference>
<dbReference type="AlphaFoldDB" id="A0A8H4PFM8"/>
<feature type="compositionally biased region" description="Low complexity" evidence="1">
    <location>
        <begin position="447"/>
        <end position="460"/>
    </location>
</feature>
<dbReference type="SMART" id="SM00355">
    <property type="entry name" value="ZnF_C2H2"/>
    <property type="match status" value="3"/>
</dbReference>
<proteinExistence type="predicted"/>